<keyword evidence="2" id="KW-1185">Reference proteome</keyword>
<evidence type="ECO:0000313" key="1">
    <source>
        <dbReference type="EMBL" id="KAK7548800.1"/>
    </source>
</evidence>
<accession>A0ABR1MJR3</accession>
<evidence type="ECO:0000313" key="2">
    <source>
        <dbReference type="Proteomes" id="UP001365128"/>
    </source>
</evidence>
<dbReference type="Proteomes" id="UP001365128">
    <property type="component" value="Unassembled WGS sequence"/>
</dbReference>
<proteinExistence type="predicted"/>
<comment type="caution">
    <text evidence="1">The sequence shown here is derived from an EMBL/GenBank/DDBJ whole genome shotgun (WGS) entry which is preliminary data.</text>
</comment>
<name>A0ABR1MJR3_9PEZI</name>
<reference evidence="1 2" key="1">
    <citation type="submission" date="2024-04" db="EMBL/GenBank/DDBJ databases">
        <title>Phyllosticta paracitricarpa is synonymous to the EU quarantine fungus P. citricarpa based on phylogenomic analyses.</title>
        <authorList>
            <consortium name="Lawrence Berkeley National Laboratory"/>
            <person name="Van Ingen-Buijs V.A."/>
            <person name="Van Westerhoven A.C."/>
            <person name="Haridas S."/>
            <person name="Skiadas P."/>
            <person name="Martin F."/>
            <person name="Groenewald J.Z."/>
            <person name="Crous P.W."/>
            <person name="Seidl M.F."/>
        </authorList>
    </citation>
    <scope>NUCLEOTIDE SEQUENCE [LARGE SCALE GENOMIC DNA]</scope>
    <source>
        <strain evidence="1 2">CBS 122670</strain>
    </source>
</reference>
<sequence length="216" mass="24113">MSEQLVGLVVRWTGECCISRFKRWPAQKPTRFPPAWLNQRPHYHTEPDMAGLGPDFASLSLLCSAIMALLCQPRAKMNVSHPPPPATSFGCIDRPCPLRSIRLQDKAMAYATLEITSANEQYVWASRRLGLITQTRLTSLTARIKPATRSTKEAQWAAQGLQSLLPAPRVAASEEAWPICACSHPNPFSQYHAVLPFDASIHRFAAVDDEKPSYMR</sequence>
<dbReference type="EMBL" id="JBBPDW010000010">
    <property type="protein sequence ID" value="KAK7548800.1"/>
    <property type="molecule type" value="Genomic_DNA"/>
</dbReference>
<protein>
    <submittedName>
        <fullName evidence="1">Uncharacterized protein</fullName>
    </submittedName>
</protein>
<organism evidence="1 2">
    <name type="scientific">Phyllosticta citricarpa</name>
    <dbReference type="NCBI Taxonomy" id="55181"/>
    <lineage>
        <taxon>Eukaryota</taxon>
        <taxon>Fungi</taxon>
        <taxon>Dikarya</taxon>
        <taxon>Ascomycota</taxon>
        <taxon>Pezizomycotina</taxon>
        <taxon>Dothideomycetes</taxon>
        <taxon>Dothideomycetes incertae sedis</taxon>
        <taxon>Botryosphaeriales</taxon>
        <taxon>Phyllostictaceae</taxon>
        <taxon>Phyllosticta</taxon>
    </lineage>
</organism>
<gene>
    <name evidence="1" type="ORF">IWX46DRAFT_41254</name>
</gene>